<dbReference type="Proteomes" id="UP000321749">
    <property type="component" value="Unassembled WGS sequence"/>
</dbReference>
<name>A0AA87RGQ3_9MICO</name>
<accession>A0AA87RGQ3</accession>
<keyword evidence="2" id="KW-0680">Restriction system</keyword>
<dbReference type="PANTHER" id="PTHR30408:SF13">
    <property type="entry name" value="TYPE I RESTRICTION ENZYME HINDI SPECIFICITY SUBUNIT"/>
    <property type="match status" value="1"/>
</dbReference>
<dbReference type="InterPro" id="IPR052021">
    <property type="entry name" value="Type-I_RS_S_subunit"/>
</dbReference>
<evidence type="ECO:0000256" key="1">
    <source>
        <dbReference type="ARBA" id="ARBA00010923"/>
    </source>
</evidence>
<comment type="caution">
    <text evidence="5">The sequence shown here is derived from an EMBL/GenBank/DDBJ whole genome shotgun (WGS) entry which is preliminary data.</text>
</comment>
<dbReference type="Pfam" id="PF01420">
    <property type="entry name" value="Methylase_S"/>
    <property type="match status" value="1"/>
</dbReference>
<evidence type="ECO:0000256" key="3">
    <source>
        <dbReference type="ARBA" id="ARBA00023125"/>
    </source>
</evidence>
<evidence type="ECO:0000259" key="4">
    <source>
        <dbReference type="Pfam" id="PF01420"/>
    </source>
</evidence>
<dbReference type="InterPro" id="IPR000055">
    <property type="entry name" value="Restrct_endonuc_typeI_TRD"/>
</dbReference>
<keyword evidence="6" id="KW-1185">Reference proteome</keyword>
<gene>
    <name evidence="5" type="ORF">ABA31_14920</name>
</gene>
<dbReference type="Gene3D" id="3.90.220.20">
    <property type="entry name" value="DNA methylase specificity domains"/>
    <property type="match status" value="2"/>
</dbReference>
<reference evidence="5 6" key="1">
    <citation type="submission" date="2019-07" db="EMBL/GenBank/DDBJ databases">
        <title>Whole genome shotgun sequence of Agrococcus baldri NBRC 103055.</title>
        <authorList>
            <person name="Hosoyama A."/>
            <person name="Uohara A."/>
            <person name="Ohji S."/>
            <person name="Ichikawa N."/>
        </authorList>
    </citation>
    <scope>NUCLEOTIDE SEQUENCE [LARGE SCALE GENOMIC DNA]</scope>
    <source>
        <strain evidence="5 6">NBRC 103055</strain>
    </source>
</reference>
<evidence type="ECO:0000313" key="6">
    <source>
        <dbReference type="Proteomes" id="UP000321749"/>
    </source>
</evidence>
<dbReference type="PANTHER" id="PTHR30408">
    <property type="entry name" value="TYPE-1 RESTRICTION ENZYME ECOKI SPECIFICITY PROTEIN"/>
    <property type="match status" value="1"/>
</dbReference>
<organism evidence="5 6">
    <name type="scientific">Agrococcus baldri</name>
    <dbReference type="NCBI Taxonomy" id="153730"/>
    <lineage>
        <taxon>Bacteria</taxon>
        <taxon>Bacillati</taxon>
        <taxon>Actinomycetota</taxon>
        <taxon>Actinomycetes</taxon>
        <taxon>Micrococcales</taxon>
        <taxon>Microbacteriaceae</taxon>
        <taxon>Agrococcus</taxon>
    </lineage>
</organism>
<evidence type="ECO:0000256" key="2">
    <source>
        <dbReference type="ARBA" id="ARBA00022747"/>
    </source>
</evidence>
<protein>
    <recommendedName>
        <fullName evidence="4">Type I restriction modification DNA specificity domain-containing protein</fullName>
    </recommendedName>
</protein>
<dbReference type="RefSeq" id="WP_146794153.1">
    <property type="nucleotide sequence ID" value="NZ_BJUU01000007.1"/>
</dbReference>
<dbReference type="GO" id="GO:0009307">
    <property type="term" value="P:DNA restriction-modification system"/>
    <property type="evidence" value="ECO:0007669"/>
    <property type="project" value="UniProtKB-KW"/>
</dbReference>
<comment type="similarity">
    <text evidence="1">Belongs to the type-I restriction system S methylase family.</text>
</comment>
<evidence type="ECO:0000313" key="5">
    <source>
        <dbReference type="EMBL" id="GEK80141.1"/>
    </source>
</evidence>
<proteinExistence type="inferred from homology"/>
<keyword evidence="3" id="KW-0238">DNA-binding</keyword>
<feature type="domain" description="Type I restriction modification DNA specificity" evidence="4">
    <location>
        <begin position="2"/>
        <end position="182"/>
    </location>
</feature>
<dbReference type="AlphaFoldDB" id="A0AA87RGQ3"/>
<sequence>MAEWPEVPLPEVLDFREGPGILAKDFRDSGVPLIRLAGVKSAVSILHGCNYLDPDMVARKWNHFRLKVGDVLLSTSASLGEVTVVGDSGVDAVPYTGLIRFRPADDRMLASFIPIALTSQSFKQQIQAMGAGSVLKHFGPLHLRQMTVQVPPIEDQRRIMDVIGALDRKIESDRRVIAKLEQLGAAILESALDLDRYALPRWMSDRRLGDVLAVLETGSRPKGGVTASREGVVSLGAENIQSAGVSSVEAFKRVPATFAATMRRGHLQDEDVLVYKDGGKPGNFIPHVSAFGHGFPVAEATINEHVYRVRGVDGLSQAVLYWLLRSRWLDREMRKRGTGVAIPGLNSTNFRDLPVPELQDLSLDRLNASLPALLAAMLRIGTESDRLKSLRTSLLPALLDGRVRVREVSL</sequence>
<dbReference type="GO" id="GO:0003677">
    <property type="term" value="F:DNA binding"/>
    <property type="evidence" value="ECO:0007669"/>
    <property type="project" value="UniProtKB-KW"/>
</dbReference>
<dbReference type="InterPro" id="IPR044946">
    <property type="entry name" value="Restrct_endonuc_typeI_TRD_sf"/>
</dbReference>
<dbReference type="EMBL" id="BJUU01000007">
    <property type="protein sequence ID" value="GEK80141.1"/>
    <property type="molecule type" value="Genomic_DNA"/>
</dbReference>
<dbReference type="SUPFAM" id="SSF116734">
    <property type="entry name" value="DNA methylase specificity domain"/>
    <property type="match status" value="2"/>
</dbReference>